<feature type="compositionally biased region" description="Polar residues" evidence="1">
    <location>
        <begin position="485"/>
        <end position="504"/>
    </location>
</feature>
<accession>Q5B952</accession>
<accession>C8VJ54</accession>
<dbReference type="KEGG" id="ani:ANIA_02928"/>
<keyword evidence="2" id="KW-0732">Signal</keyword>
<gene>
    <name evidence="3" type="ORF">ANIA_02928</name>
</gene>
<dbReference type="EMBL" id="BN001306">
    <property type="protein sequence ID" value="CBF83732.1"/>
    <property type="molecule type" value="Genomic_DNA"/>
</dbReference>
<reference evidence="4" key="1">
    <citation type="journal article" date="2005" name="Nature">
        <title>Sequencing of Aspergillus nidulans and comparative analysis with A. fumigatus and A. oryzae.</title>
        <authorList>
            <person name="Galagan J.E."/>
            <person name="Calvo S.E."/>
            <person name="Cuomo C."/>
            <person name="Ma L.J."/>
            <person name="Wortman J.R."/>
            <person name="Batzoglou S."/>
            <person name="Lee S.I."/>
            <person name="Basturkmen M."/>
            <person name="Spevak C.C."/>
            <person name="Clutterbuck J."/>
            <person name="Kapitonov V."/>
            <person name="Jurka J."/>
            <person name="Scazzocchio C."/>
            <person name="Farman M."/>
            <person name="Butler J."/>
            <person name="Purcell S."/>
            <person name="Harris S."/>
            <person name="Braus G.H."/>
            <person name="Draht O."/>
            <person name="Busch S."/>
            <person name="D'Enfert C."/>
            <person name="Bouchier C."/>
            <person name="Goldman G.H."/>
            <person name="Bell-Pedersen D."/>
            <person name="Griffiths-Jones S."/>
            <person name="Doonan J.H."/>
            <person name="Yu J."/>
            <person name="Vienken K."/>
            <person name="Pain A."/>
            <person name="Freitag M."/>
            <person name="Selker E.U."/>
            <person name="Archer D.B."/>
            <person name="Penalva M.A."/>
            <person name="Oakley B.R."/>
            <person name="Momany M."/>
            <person name="Tanaka T."/>
            <person name="Kumagai T."/>
            <person name="Asai K."/>
            <person name="Machida M."/>
            <person name="Nierman W.C."/>
            <person name="Denning D.W."/>
            <person name="Caddick M."/>
            <person name="Hynes M."/>
            <person name="Paoletti M."/>
            <person name="Fischer R."/>
            <person name="Miller B."/>
            <person name="Dyer P."/>
            <person name="Sachs M.S."/>
            <person name="Osmani S.A."/>
            <person name="Birren B.W."/>
        </authorList>
    </citation>
    <scope>NUCLEOTIDE SEQUENCE [LARGE SCALE GENOMIC DNA]</scope>
    <source>
        <strain evidence="4">FGSC A4 / ATCC 38163 / CBS 112.46 / NRRL 194 / M139</strain>
    </source>
</reference>
<feature type="chain" id="PRO_5010201196" evidence="2">
    <location>
        <begin position="18"/>
        <end position="730"/>
    </location>
</feature>
<feature type="compositionally biased region" description="Low complexity" evidence="1">
    <location>
        <begin position="505"/>
        <end position="520"/>
    </location>
</feature>
<dbReference type="eggNOG" id="KOG1565">
    <property type="taxonomic scope" value="Eukaryota"/>
</dbReference>
<feature type="signal peptide" evidence="2">
    <location>
        <begin position="1"/>
        <end position="17"/>
    </location>
</feature>
<feature type="compositionally biased region" description="Low complexity" evidence="1">
    <location>
        <begin position="628"/>
        <end position="646"/>
    </location>
</feature>
<reference evidence="4" key="2">
    <citation type="journal article" date="2009" name="Fungal Genet. Biol.">
        <title>The 2008 update of the Aspergillus nidulans genome annotation: a community effort.</title>
        <authorList>
            <person name="Wortman J.R."/>
            <person name="Gilsenan J.M."/>
            <person name="Joardar V."/>
            <person name="Deegan J."/>
            <person name="Clutterbuck J."/>
            <person name="Andersen M.R."/>
            <person name="Archer D."/>
            <person name="Bencina M."/>
            <person name="Braus G."/>
            <person name="Coutinho P."/>
            <person name="von Dohren H."/>
            <person name="Doonan J."/>
            <person name="Driessen A.J."/>
            <person name="Durek P."/>
            <person name="Espeso E."/>
            <person name="Fekete E."/>
            <person name="Flipphi M."/>
            <person name="Estrada C.G."/>
            <person name="Geysens S."/>
            <person name="Goldman G."/>
            <person name="de Groot P.W."/>
            <person name="Hansen K."/>
            <person name="Harris S.D."/>
            <person name="Heinekamp T."/>
            <person name="Helmstaedt K."/>
            <person name="Henrissat B."/>
            <person name="Hofmann G."/>
            <person name="Homan T."/>
            <person name="Horio T."/>
            <person name="Horiuchi H."/>
            <person name="James S."/>
            <person name="Jones M."/>
            <person name="Karaffa L."/>
            <person name="Karanyi Z."/>
            <person name="Kato M."/>
            <person name="Keller N."/>
            <person name="Kelly D.E."/>
            <person name="Kiel J.A."/>
            <person name="Kim J.M."/>
            <person name="van der Klei I.J."/>
            <person name="Klis F.M."/>
            <person name="Kovalchuk A."/>
            <person name="Krasevec N."/>
            <person name="Kubicek C.P."/>
            <person name="Liu B."/>
            <person name="Maccabe A."/>
            <person name="Meyer V."/>
            <person name="Mirabito P."/>
            <person name="Miskei M."/>
            <person name="Mos M."/>
            <person name="Mullins J."/>
            <person name="Nelson D.R."/>
            <person name="Nielsen J."/>
            <person name="Oakley B.R."/>
            <person name="Osmani S.A."/>
            <person name="Pakula T."/>
            <person name="Paszewski A."/>
            <person name="Paulsen I."/>
            <person name="Pilsyk S."/>
            <person name="Pocsi I."/>
            <person name="Punt P.J."/>
            <person name="Ram A.F."/>
            <person name="Ren Q."/>
            <person name="Robellet X."/>
            <person name="Robson G."/>
            <person name="Seiboth B."/>
            <person name="van Solingen P."/>
            <person name="Specht T."/>
            <person name="Sun J."/>
            <person name="Taheri-Talesh N."/>
            <person name="Takeshita N."/>
            <person name="Ussery D."/>
            <person name="vanKuyk P.A."/>
            <person name="Visser H."/>
            <person name="van de Vondervoort P.J."/>
            <person name="de Vries R.P."/>
            <person name="Walton J."/>
            <person name="Xiang X."/>
            <person name="Xiong Y."/>
            <person name="Zeng A.P."/>
            <person name="Brandt B.W."/>
            <person name="Cornell M.J."/>
            <person name="van den Hondel C.A."/>
            <person name="Visser J."/>
            <person name="Oliver S.G."/>
            <person name="Turner G."/>
        </authorList>
    </citation>
    <scope>GENOME REANNOTATION</scope>
    <source>
        <strain evidence="4">FGSC A4 / ATCC 38163 / CBS 112.46 / NRRL 194 / M139</strain>
    </source>
</reference>
<dbReference type="OMA" id="KAVLYFW"/>
<evidence type="ECO:0000256" key="1">
    <source>
        <dbReference type="SAM" id="MobiDB-lite"/>
    </source>
</evidence>
<keyword evidence="4" id="KW-1185">Reference proteome</keyword>
<dbReference type="GeneID" id="2874415"/>
<feature type="compositionally biased region" description="Polar residues" evidence="1">
    <location>
        <begin position="596"/>
        <end position="610"/>
    </location>
</feature>
<evidence type="ECO:0000313" key="3">
    <source>
        <dbReference type="EMBL" id="CBF83732.1"/>
    </source>
</evidence>
<proteinExistence type="predicted"/>
<dbReference type="AlphaFoldDB" id="Q5B952"/>
<dbReference type="RefSeq" id="XP_660532.1">
    <property type="nucleotide sequence ID" value="XM_655440.2"/>
</dbReference>
<dbReference type="Proteomes" id="UP000000560">
    <property type="component" value="Chromosome VI"/>
</dbReference>
<protein>
    <submittedName>
        <fullName evidence="3">Cell wall protein, putative (AFU_orthologue AFUA_3G08110)</fullName>
    </submittedName>
</protein>
<evidence type="ECO:0000256" key="2">
    <source>
        <dbReference type="SAM" id="SignalP"/>
    </source>
</evidence>
<feature type="compositionally biased region" description="Low complexity" evidence="1">
    <location>
        <begin position="661"/>
        <end position="676"/>
    </location>
</feature>
<feature type="compositionally biased region" description="Polar residues" evidence="1">
    <location>
        <begin position="539"/>
        <end position="564"/>
    </location>
</feature>
<dbReference type="OrthoDB" id="4526936at2759"/>
<feature type="compositionally biased region" description="Polar residues" evidence="1">
    <location>
        <begin position="437"/>
        <end position="449"/>
    </location>
</feature>
<evidence type="ECO:0000313" key="4">
    <source>
        <dbReference type="Proteomes" id="UP000000560"/>
    </source>
</evidence>
<sequence length="730" mass="73800">MRTSIALLAGLAGSALALPATPSTQLDTRTFGLISGIIHTIENILTGGVTPANVLSGISSEAAAALQGGALGCTAGSVDLAYRKKLAHWLKAGDGVHLEASVRKALLAWCEADASVDSELELEIRAGLGFFIPTCAKIAAEADLYVNLDGVFELATDALAVLSATAQAALEAAIALLGEVDWRIKAGLEFCAAGGLVGDLDSEIIHALKVWLNSSECTLAVSLKKTLLLWIEGKVGGDVVSIGNLPVGGIATIGLGKSLEALVGVNGALVAGAQAQLEAFLQTDVGLEIDVAILDILKICAKGGLAVDIDLDKRVELSLWLASSKCSLSAELKGLLAFWLSFGVSAETDLSLSVSTNIISELTGFLTGTIDSLLGTHLHGLLSFILGGEGVLSLSLEARAQLAALIGGGVGIEIDDSIQIILIGWLTGCQKCCGGSQVTHGPSVPSSTPALPASETPSLPVIPTGAQPTETPSIPAGTPAAPTDVSPTDTENSASPSETPCDTITSESVTSYTVSESASVPAGTETPAVPTDVHPTENPAESTETPCETLTSDSVTSYTVSETASVPAGTETPAAPTDVQPTETPAAPSETPCETITSDSVTSYTVSETASVPAGTETPAAPSETPCETITSESVTSYTVSETASVPAGTETPAVPTNVQPTETPAAPSETPCETITSDSVTSYTVSQTTSVPAIPTEVSPSSSSCAGCGGIKTVTVTKTVGIEACPTDF</sequence>
<name>Q5B952_EMENI</name>
<dbReference type="InParanoid" id="Q5B952"/>
<dbReference type="VEuPathDB" id="FungiDB:AN2928"/>
<feature type="region of interest" description="Disordered" evidence="1">
    <location>
        <begin position="437"/>
        <end position="676"/>
    </location>
</feature>
<dbReference type="HOGENOM" id="CLU_013195_0_0_1"/>
<feature type="compositionally biased region" description="Low complexity" evidence="1">
    <location>
        <begin position="581"/>
        <end position="595"/>
    </location>
</feature>
<organism evidence="3 4">
    <name type="scientific">Emericella nidulans (strain FGSC A4 / ATCC 38163 / CBS 112.46 / NRRL 194 / M139)</name>
    <name type="common">Aspergillus nidulans</name>
    <dbReference type="NCBI Taxonomy" id="227321"/>
    <lineage>
        <taxon>Eukaryota</taxon>
        <taxon>Fungi</taxon>
        <taxon>Dikarya</taxon>
        <taxon>Ascomycota</taxon>
        <taxon>Pezizomycotina</taxon>
        <taxon>Eurotiomycetes</taxon>
        <taxon>Eurotiomycetidae</taxon>
        <taxon>Eurotiales</taxon>
        <taxon>Aspergillaceae</taxon>
        <taxon>Aspergillus</taxon>
        <taxon>Aspergillus subgen. Nidulantes</taxon>
    </lineage>
</organism>